<dbReference type="Proteomes" id="UP000504615">
    <property type="component" value="Unplaced"/>
</dbReference>
<keyword evidence="1" id="KW-1185">Reference proteome</keyword>
<sequence>MALSVIFSIRATMTVENKNADERKRDESDVYGETIKDGELWGGDMYPERRGNIKQSWFKKLIGIQGRESIDRNKCEYNVYKCIKDSKTFLIL</sequence>
<dbReference type="RefSeq" id="XP_025074244.1">
    <property type="nucleotide sequence ID" value="XM_025218459.1"/>
</dbReference>
<evidence type="ECO:0000313" key="2">
    <source>
        <dbReference type="RefSeq" id="XP_025074244.1"/>
    </source>
</evidence>
<organism evidence="1 2">
    <name type="scientific">Pogonomyrmex barbatus</name>
    <name type="common">red harvester ant</name>
    <dbReference type="NCBI Taxonomy" id="144034"/>
    <lineage>
        <taxon>Eukaryota</taxon>
        <taxon>Metazoa</taxon>
        <taxon>Ecdysozoa</taxon>
        <taxon>Arthropoda</taxon>
        <taxon>Hexapoda</taxon>
        <taxon>Insecta</taxon>
        <taxon>Pterygota</taxon>
        <taxon>Neoptera</taxon>
        <taxon>Endopterygota</taxon>
        <taxon>Hymenoptera</taxon>
        <taxon>Apocrita</taxon>
        <taxon>Aculeata</taxon>
        <taxon>Formicoidea</taxon>
        <taxon>Formicidae</taxon>
        <taxon>Myrmicinae</taxon>
        <taxon>Pogonomyrmex</taxon>
    </lineage>
</organism>
<accession>A0A8N1S5S8</accession>
<evidence type="ECO:0000313" key="1">
    <source>
        <dbReference type="Proteomes" id="UP000504615"/>
    </source>
</evidence>
<dbReference type="AlphaFoldDB" id="A0A8N1S5S8"/>
<reference evidence="2" key="1">
    <citation type="submission" date="2025-08" db="UniProtKB">
        <authorList>
            <consortium name="RefSeq"/>
        </authorList>
    </citation>
    <scope>IDENTIFICATION</scope>
</reference>
<proteinExistence type="predicted"/>
<dbReference type="GeneID" id="105427899"/>
<gene>
    <name evidence="2" type="primary">LOC105427899</name>
</gene>
<name>A0A8N1S5S8_9HYME</name>
<dbReference type="OrthoDB" id="285308at2759"/>
<protein>
    <submittedName>
        <fullName evidence="2">Uncharacterized protein LOC105427899</fullName>
    </submittedName>
</protein>